<feature type="region of interest" description="Disordered" evidence="1">
    <location>
        <begin position="1860"/>
        <end position="1887"/>
    </location>
</feature>
<dbReference type="Pfam" id="PF18796">
    <property type="entry name" value="LPD1"/>
    <property type="match status" value="1"/>
</dbReference>
<geneLocation type="plasmid" evidence="4">
    <name>psmr5</name>
</geneLocation>
<name>A0A1W6KFZ1_9GAMM</name>
<feature type="domain" description="Large polyvalent protein-associated" evidence="2">
    <location>
        <begin position="1502"/>
        <end position="1639"/>
    </location>
</feature>
<evidence type="ECO:0000313" key="3">
    <source>
        <dbReference type="EMBL" id="ARM86320.1"/>
    </source>
</evidence>
<evidence type="ECO:0000256" key="1">
    <source>
        <dbReference type="SAM" id="MobiDB-lite"/>
    </source>
</evidence>
<dbReference type="InterPro" id="IPR041047">
    <property type="entry name" value="LPD1"/>
</dbReference>
<accession>A0A1W6KFZ1</accession>
<reference evidence="3 4" key="1">
    <citation type="submission" date="2017-04" db="EMBL/GenBank/DDBJ databases">
        <title>Genome Sequence of Marinobacter salarius strain SMR5 Isolated from a culture of the Diatom Skeletonema marinoi.</title>
        <authorList>
            <person name="Topel M."/>
            <person name="Pinder M.I.M."/>
            <person name="Johansson O.N."/>
            <person name="Kourtchenko O."/>
            <person name="Godhe A."/>
            <person name="Clarke A.K."/>
        </authorList>
    </citation>
    <scope>NUCLEOTIDE SEQUENCE [LARGE SCALE GENOMIC DNA]</scope>
    <source>
        <strain evidence="3 4">SMR5</strain>
        <plasmid evidence="4">Plasmid psmr5</plasmid>
    </source>
</reference>
<gene>
    <name evidence="3" type="ORF">MARSALSMR5_04303</name>
</gene>
<dbReference type="Proteomes" id="UP000193100">
    <property type="component" value="Plasmid pSMR5"/>
</dbReference>
<evidence type="ECO:0000259" key="2">
    <source>
        <dbReference type="Pfam" id="PF18796"/>
    </source>
</evidence>
<proteinExistence type="predicted"/>
<dbReference type="RefSeq" id="WP_085682269.1">
    <property type="nucleotide sequence ID" value="NZ_CP020932.1"/>
</dbReference>
<organism evidence="3 4">
    <name type="scientific">Marinobacter salarius</name>
    <dbReference type="NCBI Taxonomy" id="1420917"/>
    <lineage>
        <taxon>Bacteria</taxon>
        <taxon>Pseudomonadati</taxon>
        <taxon>Pseudomonadota</taxon>
        <taxon>Gammaproteobacteria</taxon>
        <taxon>Pseudomonadales</taxon>
        <taxon>Marinobacteraceae</taxon>
        <taxon>Marinobacter</taxon>
    </lineage>
</organism>
<feature type="compositionally biased region" description="Basic and acidic residues" evidence="1">
    <location>
        <begin position="1059"/>
        <end position="1082"/>
    </location>
</feature>
<dbReference type="EMBL" id="CP020932">
    <property type="protein sequence ID" value="ARM86320.1"/>
    <property type="molecule type" value="Genomic_DNA"/>
</dbReference>
<keyword evidence="3" id="KW-0614">Plasmid</keyword>
<dbReference type="GeneID" id="77258195"/>
<protein>
    <recommendedName>
        <fullName evidence="2">Large polyvalent protein-associated domain-containing protein</fullName>
    </recommendedName>
</protein>
<sequence length="1914" mass="214256">MTRNPLLKDIWLSSWGPMPEFADKIPADLDTSRPPGLWPTDEGLGDMRVVALFNGTTWLSLVKIADQSDLSPSQLLALQTLGFKKGQNGRLIYPSYPNPGFVATVGQIIGSELVPLRPEQMVSLNSAEAFKPKVPLEVQSAIRETWINDKDGMVEEIFESLKEQDPDNLPDYIADHIDRDDPIAPFWMKNPVRLQVWVSQALAGEITPPTEPILSMGLLNGTRHYGPDVNDWPEDAQLLHAELKEYRGVSDDTVEMSDDLYTFGSDKRPNIRSEVKWQQEGHQFSGLVIGLPEDTDTLWVTPTGDSIEPLQQQRKGIPFYVPVRLKISVDDLAGEYAVQADTRETGSPAAPEVTITQPERAAALEAPDADDLHNQPEFTVQDLANPGVANKQPIGELSEALQRRLTLVARASGERGMMFLNPLVLKADTPSNDFVSSWGRLETTFLDQNRSPEEIKADAEIVLRDSLIDQFNEAQPKTVGGVQSPLAVLPFGHQMTNVNSRDPAIIAEVDKIQFCRIGLHPKMIPAVGTAMEAFLEDDLPAIKTKHRELYSHLVSTAFNFVNQMGLSFDTLSMGSTSTSSQFFRQQFIQKERIYTQNKEYQLREAGNPAGTLEDSVEMSRQATLAWIDYVNSEEGKQQFADEMTGIFSSYQEAGEYINGQSPEAVAQLADKNRRLIAAAAEIAGVAPSDIENTRHPVQIVLGTIEQNGLNSFDRAETMARIGLDLSNNAHWLGQMIEMNGVTLDMAHRSQLIERPGETTEQHARDHGEMTRIRPTVRLEAYSGFISRNGARIPYQVAILDQQEDLFESSRENLRKNNVHLLDTRDTSVALGRLADVIHLTGKGIGEPLEMDNQLLRPESLDSLQPAIIGSQHFGTTSHQVLSSKRLSFSALNDASEVSEFNALGTSGPGEMQAIIKENREILLTGTPSFNRDERLKEEVKGSLNLFLQDFKPLQHLSRPEKFVDPIMQELVAAEGAEMVVITAKATRSRVRWFTRLVTSNDLEKAGFDRRIAAEEALLQIKQRHPSVNKTWKHYDVLDLANVLRPEAMRYLNEVSKQNQRKEHDSETKDDPKPRGARQDRGKVAGLAIKDLRGSRTNVLKKLSKASAEDQGKFITKTKLWESPDWAYLRAPSEEDRNEGARPMEPAVAYFFNELRKQIGAAPPANIPEINQIYARFVLAIRDNFDRIRTKDELGAALKEGGDLYEMTTATNEEIIAKGWRFSLVLGEELNMFRAFRPSNDDTQAVFWREYESALRKTASNTQWAIKEAKPGTGRKPAISTNIELDGDDEEQQDLTGAMPMLSRLVRQGGEDYRGDTDITEEAVIQTFGFSGIEYGKSMNQADRTAYLNHAYDSFLDMSKLLKVPPKALSLGGTLGLAFGSRGRGGRRAAAAHFEPMNNAINLTRMNGAGIMAHEFGHALANYFFRISRGLQGSRAPGDVTRILNNQIQNHQAIVAGQLREPVAKAIASVLMSLKYRPLKDDEQYARDESMFVRGARNADIQDGRAENPYWSTIEEMFARGFETYVSVALKDQAKDFRNDFLVRNDKLAVWGDGPMDRLIESQKFLTDSYEKYGRRISEVRRRAAEKFGDDTQSVDNMVNQIMRERREAEAKTPILYPSGDERENMKKAFGGLFDALKTKDAEVQHEHLGRQTMPILYSSASGLAERIGERDHQALAACVMEEVARMCGGGVLTKWQDEIRTENGEKAAGRYTSRKKASEKVKGVIEMAFNAGLHTAHHEAFHFAQDHLLESGELAMLDNQFGPGSELTDRLVMTLIKQGRSDAVDIVRKNPREAQAYAYEEWVKGNLDMKIKESPSSVFGRISSLFTRTSDLAKKSGFKTPEQVFMAFYAGTLRERAENKQREMLKAHAPSQESGESGFKGHSDRQQVRGNMNSNELIEFGDHQSEDHQIMQFR</sequence>
<feature type="region of interest" description="Disordered" evidence="1">
    <location>
        <begin position="1053"/>
        <end position="1082"/>
    </location>
</feature>
<evidence type="ECO:0000313" key="4">
    <source>
        <dbReference type="Proteomes" id="UP000193100"/>
    </source>
</evidence>